<sequence length="51" mass="5747">MLSGTERSRISFADATYAEVEAGKLGDDWLPILDILRSWEEGGLWVMAYAR</sequence>
<comment type="caution">
    <text evidence="1">The sequence shown here is derived from an EMBL/GenBank/DDBJ whole genome shotgun (WGS) entry which is preliminary data.</text>
</comment>
<keyword evidence="2" id="KW-1185">Reference proteome</keyword>
<evidence type="ECO:0000313" key="1">
    <source>
        <dbReference type="EMBL" id="ONF97323.1"/>
    </source>
</evidence>
<accession>A0A1V2EXT7</accession>
<dbReference type="AlphaFoldDB" id="A0A1V2EXT7"/>
<name>A0A1V2EXT7_9SPHN</name>
<protein>
    <submittedName>
        <fullName evidence="1">Uncharacterized protein</fullName>
    </submittedName>
</protein>
<organism evidence="1 2">
    <name type="scientific">Sphingomonas jeddahensis</name>
    <dbReference type="NCBI Taxonomy" id="1915074"/>
    <lineage>
        <taxon>Bacteria</taxon>
        <taxon>Pseudomonadati</taxon>
        <taxon>Pseudomonadota</taxon>
        <taxon>Alphaproteobacteria</taxon>
        <taxon>Sphingomonadales</taxon>
        <taxon>Sphingomonadaceae</taxon>
        <taxon>Sphingomonas</taxon>
    </lineage>
</organism>
<evidence type="ECO:0000313" key="2">
    <source>
        <dbReference type="Proteomes" id="UP000188729"/>
    </source>
</evidence>
<gene>
    <name evidence="1" type="ORF">SPHI_07600</name>
</gene>
<reference evidence="1 2" key="1">
    <citation type="submission" date="2016-11" db="EMBL/GenBank/DDBJ databases">
        <title>Genome sequence of Sphingomonas jeddahensis G39.</title>
        <authorList>
            <person name="Poehlein A."/>
            <person name="Wuebbeler J.H."/>
            <person name="Steinbuechel A."/>
            <person name="Daniel R."/>
        </authorList>
    </citation>
    <scope>NUCLEOTIDE SEQUENCE [LARGE SCALE GENOMIC DNA]</scope>
    <source>
        <strain evidence="1 2">G39</strain>
    </source>
</reference>
<proteinExistence type="predicted"/>
<dbReference type="Proteomes" id="UP000188729">
    <property type="component" value="Unassembled WGS sequence"/>
</dbReference>
<dbReference type="EMBL" id="MPSB01000002">
    <property type="protein sequence ID" value="ONF97323.1"/>
    <property type="molecule type" value="Genomic_DNA"/>
</dbReference>